<dbReference type="OrthoDB" id="9785276at2"/>
<comment type="caution">
    <text evidence="13">The sequence shown here is derived from an EMBL/GenBank/DDBJ whole genome shotgun (WGS) entry which is preliminary data.</text>
</comment>
<dbReference type="PANTHER" id="PTHR11552">
    <property type="entry name" value="GLUCOSE-METHANOL-CHOLINE GMC OXIDOREDUCTASE"/>
    <property type="match status" value="1"/>
</dbReference>
<evidence type="ECO:0000256" key="1">
    <source>
        <dbReference type="ARBA" id="ARBA00001974"/>
    </source>
</evidence>
<dbReference type="InterPro" id="IPR011533">
    <property type="entry name" value="BetA"/>
</dbReference>
<dbReference type="UniPathway" id="UPA00529">
    <property type="reaction ID" value="UER00385"/>
</dbReference>
<dbReference type="GO" id="GO:0008812">
    <property type="term" value="F:choline dehydrogenase activity"/>
    <property type="evidence" value="ECO:0007669"/>
    <property type="project" value="UniProtKB-UniRule"/>
</dbReference>
<dbReference type="Gene3D" id="3.50.50.60">
    <property type="entry name" value="FAD/NAD(P)-binding domain"/>
    <property type="match status" value="1"/>
</dbReference>
<gene>
    <name evidence="13" type="primary">betA</name>
    <name evidence="13" type="ORF">DRV85_05010</name>
</gene>
<evidence type="ECO:0000256" key="9">
    <source>
        <dbReference type="RuleBase" id="RU003969"/>
    </source>
</evidence>
<evidence type="ECO:0000256" key="8">
    <source>
        <dbReference type="RuleBase" id="RU003968"/>
    </source>
</evidence>
<keyword evidence="14" id="KW-1185">Reference proteome</keyword>
<feature type="compositionally biased region" description="Basic and acidic residues" evidence="10">
    <location>
        <begin position="542"/>
        <end position="551"/>
    </location>
</feature>
<evidence type="ECO:0000313" key="14">
    <source>
        <dbReference type="Proteomes" id="UP000253370"/>
    </source>
</evidence>
<dbReference type="Pfam" id="PF00732">
    <property type="entry name" value="GMC_oxred_N"/>
    <property type="match status" value="1"/>
</dbReference>
<evidence type="ECO:0000259" key="12">
    <source>
        <dbReference type="PROSITE" id="PS00624"/>
    </source>
</evidence>
<organism evidence="13 14">
    <name type="scientific">Rhodosalinus halophilus</name>
    <dbReference type="NCBI Taxonomy" id="2259333"/>
    <lineage>
        <taxon>Bacteria</taxon>
        <taxon>Pseudomonadati</taxon>
        <taxon>Pseudomonadota</taxon>
        <taxon>Alphaproteobacteria</taxon>
        <taxon>Rhodobacterales</taxon>
        <taxon>Paracoccaceae</taxon>
        <taxon>Rhodosalinus</taxon>
    </lineage>
</organism>
<evidence type="ECO:0000256" key="5">
    <source>
        <dbReference type="ARBA" id="ARBA00023002"/>
    </source>
</evidence>
<dbReference type="InterPro" id="IPR007867">
    <property type="entry name" value="GMC_OxRtase_C"/>
</dbReference>
<feature type="domain" description="Glucose-methanol-choline oxidoreductase N-terminal" evidence="11">
    <location>
        <begin position="79"/>
        <end position="102"/>
    </location>
</feature>
<comment type="cofactor">
    <cofactor evidence="1 7">
        <name>FAD</name>
        <dbReference type="ChEBI" id="CHEBI:57692"/>
    </cofactor>
</comment>
<evidence type="ECO:0000256" key="6">
    <source>
        <dbReference type="NCBIfam" id="TIGR01810"/>
    </source>
</evidence>
<keyword evidence="5 13" id="KW-0560">Oxidoreductase</keyword>
<sequence>MQADYVIVGAGSAGCALAFRLSEAGRSVIVIEHGGTDAGPFIQMPGALSYPMNMRRYDWGYATEPEPHLGGRRLACPRGKVIGGSSSINGMVYVRGHARDFDHWAEAGATGWAFADVLPYYQRMENWHDGGRGGDPAWRGRHGPLHVSRGPGDHPFVQAFVEAARQAGYGYTPDYNGERQEGFGPKDATIWQGRRWSAASAYLRPALKRPNCTLVRALARRVTIEAGRATGVEITRRGQVETIRARAEVILAASAINSPKLLMLSGIGPADHLRQHGLPVIADRPGVGANLQDHLEVYVQYASTQPISLYRYWNLPGKAWVGARWLFTRRGPGASNQFEAAGFIRSRAGVAYPDIMFHFLPIAVRYDGTVAAEGHGFQIHTGPMRSKSRGTVRLRAPDPAAPPAIRFNYMSHPDDWEEFRRALRLTREIVAQPAFDPFRGAEIQPGETAQDDAALDAFVREHAESAYHPCGTCRMGRADDHHTVVDPDCRVIGVEALRVADSSIFPRITNGNLNAPSIMTGEKAADHILGRRLPPSNLRPWSHPDWRTAQR</sequence>
<dbReference type="GO" id="GO:0019285">
    <property type="term" value="P:glycine betaine biosynthetic process from choline"/>
    <property type="evidence" value="ECO:0007669"/>
    <property type="project" value="UniProtKB-UniRule"/>
</dbReference>
<comment type="catalytic activity">
    <reaction evidence="9">
        <text>choline + A = betaine aldehyde + AH2</text>
        <dbReference type="Rhea" id="RHEA:17433"/>
        <dbReference type="ChEBI" id="CHEBI:13193"/>
        <dbReference type="ChEBI" id="CHEBI:15354"/>
        <dbReference type="ChEBI" id="CHEBI:15710"/>
        <dbReference type="ChEBI" id="CHEBI:17499"/>
        <dbReference type="EC" id="1.1.99.1"/>
    </reaction>
</comment>
<evidence type="ECO:0000256" key="7">
    <source>
        <dbReference type="PIRSR" id="PIRSR000137-2"/>
    </source>
</evidence>
<dbReference type="PANTHER" id="PTHR11552:SF147">
    <property type="entry name" value="CHOLINE DEHYDROGENASE, MITOCHONDRIAL"/>
    <property type="match status" value="1"/>
</dbReference>
<protein>
    <recommendedName>
        <fullName evidence="6 9">Choline dehydrogenase</fullName>
        <ecNumber evidence="6 9">1.1.99.1</ecNumber>
    </recommendedName>
</protein>
<dbReference type="SUPFAM" id="SSF51905">
    <property type="entry name" value="FAD/NAD(P)-binding domain"/>
    <property type="match status" value="1"/>
</dbReference>
<dbReference type="PROSITE" id="PS00623">
    <property type="entry name" value="GMC_OXRED_1"/>
    <property type="match status" value="1"/>
</dbReference>
<evidence type="ECO:0000256" key="4">
    <source>
        <dbReference type="ARBA" id="ARBA00022827"/>
    </source>
</evidence>
<keyword evidence="3 8" id="KW-0285">Flavoprotein</keyword>
<dbReference type="RefSeq" id="WP_113288329.1">
    <property type="nucleotide sequence ID" value="NZ_QNTQ01000004.1"/>
</dbReference>
<dbReference type="EMBL" id="QNTQ01000004">
    <property type="protein sequence ID" value="RBI86779.1"/>
    <property type="molecule type" value="Genomic_DNA"/>
</dbReference>
<evidence type="ECO:0000256" key="2">
    <source>
        <dbReference type="ARBA" id="ARBA00010790"/>
    </source>
</evidence>
<comment type="similarity">
    <text evidence="2 8">Belongs to the GMC oxidoreductase family.</text>
</comment>
<dbReference type="PIRSF" id="PIRSF000137">
    <property type="entry name" value="Alcohol_oxidase"/>
    <property type="match status" value="1"/>
</dbReference>
<accession>A0A365UBV3</accession>
<dbReference type="AlphaFoldDB" id="A0A365UBV3"/>
<name>A0A365UBV3_9RHOB</name>
<feature type="domain" description="Glucose-methanol-choline oxidoreductase N-terminal" evidence="12">
    <location>
        <begin position="254"/>
        <end position="268"/>
    </location>
</feature>
<dbReference type="Proteomes" id="UP000253370">
    <property type="component" value="Unassembled WGS sequence"/>
</dbReference>
<dbReference type="NCBIfam" id="NF002550">
    <property type="entry name" value="PRK02106.1"/>
    <property type="match status" value="1"/>
</dbReference>
<comment type="pathway">
    <text evidence="9">Amine and polyamine biosynthesis; betaine biosynthesis via choline pathway; betaine aldehyde from choline (cytochrome c reductase route): step 1/1.</text>
</comment>
<dbReference type="InterPro" id="IPR000172">
    <property type="entry name" value="GMC_OxRdtase_N"/>
</dbReference>
<feature type="region of interest" description="Disordered" evidence="10">
    <location>
        <begin position="531"/>
        <end position="551"/>
    </location>
</feature>
<dbReference type="NCBIfam" id="TIGR01810">
    <property type="entry name" value="betA"/>
    <property type="match status" value="1"/>
</dbReference>
<evidence type="ECO:0000259" key="11">
    <source>
        <dbReference type="PROSITE" id="PS00623"/>
    </source>
</evidence>
<reference evidence="13 14" key="1">
    <citation type="submission" date="2018-07" db="EMBL/GenBank/DDBJ databases">
        <title>Rhodosalinus sp. strain E84T genomic sequence and assembly.</title>
        <authorList>
            <person name="Liu Z.-W."/>
            <person name="Lu D.-C."/>
        </authorList>
    </citation>
    <scope>NUCLEOTIDE SEQUENCE [LARGE SCALE GENOMIC DNA]</scope>
    <source>
        <strain evidence="13 14">E84</strain>
    </source>
</reference>
<dbReference type="GO" id="GO:0016020">
    <property type="term" value="C:membrane"/>
    <property type="evidence" value="ECO:0007669"/>
    <property type="project" value="TreeGrafter"/>
</dbReference>
<evidence type="ECO:0000256" key="3">
    <source>
        <dbReference type="ARBA" id="ARBA00022630"/>
    </source>
</evidence>
<dbReference type="InterPro" id="IPR036188">
    <property type="entry name" value="FAD/NAD-bd_sf"/>
</dbReference>
<feature type="binding site" evidence="7">
    <location>
        <position position="81"/>
    </location>
    <ligand>
        <name>FAD</name>
        <dbReference type="ChEBI" id="CHEBI:57692"/>
    </ligand>
</feature>
<dbReference type="EC" id="1.1.99.1" evidence="6 9"/>
<evidence type="ECO:0000313" key="13">
    <source>
        <dbReference type="EMBL" id="RBI86779.1"/>
    </source>
</evidence>
<dbReference type="GO" id="GO:0050660">
    <property type="term" value="F:flavin adenine dinucleotide binding"/>
    <property type="evidence" value="ECO:0007669"/>
    <property type="project" value="InterPro"/>
</dbReference>
<dbReference type="PROSITE" id="PS00624">
    <property type="entry name" value="GMC_OXRED_2"/>
    <property type="match status" value="1"/>
</dbReference>
<dbReference type="Gene3D" id="3.30.560.10">
    <property type="entry name" value="Glucose Oxidase, domain 3"/>
    <property type="match status" value="1"/>
</dbReference>
<dbReference type="InterPro" id="IPR012132">
    <property type="entry name" value="GMC_OxRdtase"/>
</dbReference>
<proteinExistence type="inferred from homology"/>
<dbReference type="Pfam" id="PF05199">
    <property type="entry name" value="GMC_oxred_C"/>
    <property type="match status" value="1"/>
</dbReference>
<dbReference type="SUPFAM" id="SSF54373">
    <property type="entry name" value="FAD-linked reductases, C-terminal domain"/>
    <property type="match status" value="1"/>
</dbReference>
<keyword evidence="4 7" id="KW-0274">FAD</keyword>
<feature type="binding site" evidence="7">
    <location>
        <begin position="89"/>
        <end position="92"/>
    </location>
    <ligand>
        <name>FAD</name>
        <dbReference type="ChEBI" id="CHEBI:57692"/>
    </ligand>
</feature>
<evidence type="ECO:0000256" key="10">
    <source>
        <dbReference type="SAM" id="MobiDB-lite"/>
    </source>
</evidence>